<dbReference type="GO" id="GO:0003676">
    <property type="term" value="F:nucleic acid binding"/>
    <property type="evidence" value="ECO:0007669"/>
    <property type="project" value="InterPro"/>
</dbReference>
<dbReference type="GO" id="GO:0000287">
    <property type="term" value="F:magnesium ion binding"/>
    <property type="evidence" value="ECO:0007669"/>
    <property type="project" value="InterPro"/>
</dbReference>
<dbReference type="InterPro" id="IPR036397">
    <property type="entry name" value="RNaseH_sf"/>
</dbReference>
<evidence type="ECO:0000313" key="14">
    <source>
        <dbReference type="Proteomes" id="UP000593929"/>
    </source>
</evidence>
<dbReference type="Pfam" id="PF00075">
    <property type="entry name" value="RNase_H"/>
    <property type="match status" value="1"/>
</dbReference>
<dbReference type="Gene3D" id="3.40.970.10">
    <property type="entry name" value="Ribonuclease H1, N-terminal domain"/>
    <property type="match status" value="1"/>
</dbReference>
<dbReference type="SUPFAM" id="SSF55658">
    <property type="entry name" value="L9 N-domain-like"/>
    <property type="match status" value="1"/>
</dbReference>
<dbReference type="InterPro" id="IPR022892">
    <property type="entry name" value="RNaseHI"/>
</dbReference>
<evidence type="ECO:0000256" key="6">
    <source>
        <dbReference type="ARBA" id="ARBA00012180"/>
    </source>
</evidence>
<reference evidence="13 14" key="1">
    <citation type="submission" date="2020-10" db="EMBL/GenBank/DDBJ databases">
        <title>Genome sequencing of Lactobacillus mucosae KCTC 21011.</title>
        <authorList>
            <person name="Kim J."/>
        </authorList>
    </citation>
    <scope>NUCLEOTIDE SEQUENCE [LARGE SCALE GENOMIC DNA]</scope>
    <source>
        <strain evidence="13 14">LM011</strain>
    </source>
</reference>
<protein>
    <recommendedName>
        <fullName evidence="7">Ribonuclease H</fullName>
        <ecNumber evidence="6">3.1.26.4</ecNumber>
    </recommendedName>
</protein>
<dbReference type="EC" id="3.1.26.4" evidence="6"/>
<dbReference type="Pfam" id="PF01693">
    <property type="entry name" value="Cauli_VI"/>
    <property type="match status" value="1"/>
</dbReference>
<evidence type="ECO:0000256" key="3">
    <source>
        <dbReference type="ARBA" id="ARBA00004065"/>
    </source>
</evidence>
<sequence>MDLASKKFYAVRRGKKPGIYTSWPECQKQVAGFANARFKGFMTREEALAWLQQPEKSKPRAVKHATQTSLDLFGEEQSPRFIPTIVFYTDGGSRNRGNRRGDHVHQDDLAAWAYLIRFEDGLKITDTAGELGATNNRMEVMGLLKCLQRLLELNLQNEPIEGILDSQYVLNAINKGWLYSWVRRGWKTSGGKPVANQELWAEVSVLLPKFKQLRFKWTKGHANSHGNVTVDQLLNSTMDNLKA</sequence>
<comment type="similarity">
    <text evidence="4">Belongs to the RNase H family.</text>
</comment>
<evidence type="ECO:0000313" key="13">
    <source>
        <dbReference type="EMBL" id="QOL70617.1"/>
    </source>
</evidence>
<dbReference type="AlphaFoldDB" id="A0A7L9VT47"/>
<evidence type="ECO:0000256" key="10">
    <source>
        <dbReference type="ARBA" id="ARBA00022759"/>
    </source>
</evidence>
<dbReference type="EMBL" id="CP062966">
    <property type="protein sequence ID" value="QOL70617.1"/>
    <property type="molecule type" value="Genomic_DNA"/>
</dbReference>
<dbReference type="InterPro" id="IPR050092">
    <property type="entry name" value="RNase_H"/>
</dbReference>
<dbReference type="PIRSF" id="PIRSF036852">
    <property type="entry name" value="Ribonuclease_H1_euk"/>
    <property type="match status" value="1"/>
</dbReference>
<gene>
    <name evidence="13" type="ORF">LM011_06835</name>
</gene>
<dbReference type="InterPro" id="IPR002156">
    <property type="entry name" value="RNaseH_domain"/>
</dbReference>
<dbReference type="PROSITE" id="PS50879">
    <property type="entry name" value="RNASE_H_1"/>
    <property type="match status" value="1"/>
</dbReference>
<evidence type="ECO:0000256" key="11">
    <source>
        <dbReference type="ARBA" id="ARBA00022801"/>
    </source>
</evidence>
<dbReference type="GO" id="GO:0043137">
    <property type="term" value="P:DNA replication, removal of RNA primer"/>
    <property type="evidence" value="ECO:0007669"/>
    <property type="project" value="TreeGrafter"/>
</dbReference>
<evidence type="ECO:0000256" key="9">
    <source>
        <dbReference type="ARBA" id="ARBA00022723"/>
    </source>
</evidence>
<evidence type="ECO:0000256" key="5">
    <source>
        <dbReference type="ARBA" id="ARBA00011245"/>
    </source>
</evidence>
<organism evidence="13 14">
    <name type="scientific">Limosilactobacillus mucosae</name>
    <name type="common">Lactobacillus mucosae</name>
    <dbReference type="NCBI Taxonomy" id="97478"/>
    <lineage>
        <taxon>Bacteria</taxon>
        <taxon>Bacillati</taxon>
        <taxon>Bacillota</taxon>
        <taxon>Bacilli</taxon>
        <taxon>Lactobacillales</taxon>
        <taxon>Lactobacillaceae</taxon>
        <taxon>Limosilactobacillus</taxon>
    </lineage>
</organism>
<dbReference type="InterPro" id="IPR011320">
    <property type="entry name" value="RNase_H1_N"/>
</dbReference>
<evidence type="ECO:0000256" key="1">
    <source>
        <dbReference type="ARBA" id="ARBA00000077"/>
    </source>
</evidence>
<comment type="cofactor">
    <cofactor evidence="2">
        <name>Mg(2+)</name>
        <dbReference type="ChEBI" id="CHEBI:18420"/>
    </cofactor>
</comment>
<evidence type="ECO:0000256" key="8">
    <source>
        <dbReference type="ARBA" id="ARBA00022722"/>
    </source>
</evidence>
<accession>A0A7L9VT47</accession>
<keyword evidence="10" id="KW-0255">Endonuclease</keyword>
<dbReference type="SUPFAM" id="SSF53098">
    <property type="entry name" value="Ribonuclease H-like"/>
    <property type="match status" value="1"/>
</dbReference>
<keyword evidence="9" id="KW-0479">Metal-binding</keyword>
<dbReference type="GO" id="GO:0004523">
    <property type="term" value="F:RNA-DNA hybrid ribonuclease activity"/>
    <property type="evidence" value="ECO:0007669"/>
    <property type="project" value="UniProtKB-EC"/>
</dbReference>
<keyword evidence="12" id="KW-0460">Magnesium</keyword>
<dbReference type="InterPro" id="IPR037056">
    <property type="entry name" value="RNase_H1_N_sf"/>
</dbReference>
<dbReference type="InterPro" id="IPR017067">
    <property type="entry name" value="RNase_H1_euk"/>
</dbReference>
<evidence type="ECO:0000256" key="12">
    <source>
        <dbReference type="ARBA" id="ARBA00022842"/>
    </source>
</evidence>
<name>A0A7L9VT47_LIMMU</name>
<comment type="subunit">
    <text evidence="5">Monomer.</text>
</comment>
<evidence type="ECO:0000256" key="7">
    <source>
        <dbReference type="ARBA" id="ARBA00017721"/>
    </source>
</evidence>
<dbReference type="Gene3D" id="3.30.420.10">
    <property type="entry name" value="Ribonuclease H-like superfamily/Ribonuclease H"/>
    <property type="match status" value="1"/>
</dbReference>
<keyword evidence="11" id="KW-0378">Hydrolase</keyword>
<dbReference type="InterPro" id="IPR009027">
    <property type="entry name" value="Ribosomal_bL9/RNase_H1_N"/>
</dbReference>
<dbReference type="PANTHER" id="PTHR10642">
    <property type="entry name" value="RIBONUCLEASE H1"/>
    <property type="match status" value="1"/>
</dbReference>
<comment type="function">
    <text evidence="3">Endonuclease that specifically degrades the RNA of RNA-DNA hybrids.</text>
</comment>
<evidence type="ECO:0000256" key="4">
    <source>
        <dbReference type="ARBA" id="ARBA00005300"/>
    </source>
</evidence>
<dbReference type="PANTHER" id="PTHR10642:SF26">
    <property type="entry name" value="RIBONUCLEASE H1"/>
    <property type="match status" value="1"/>
</dbReference>
<dbReference type="InterPro" id="IPR012337">
    <property type="entry name" value="RNaseH-like_sf"/>
</dbReference>
<evidence type="ECO:0000256" key="2">
    <source>
        <dbReference type="ARBA" id="ARBA00001946"/>
    </source>
</evidence>
<comment type="catalytic activity">
    <reaction evidence="1">
        <text>Endonucleolytic cleavage to 5'-phosphomonoester.</text>
        <dbReference type="EC" id="3.1.26.4"/>
    </reaction>
</comment>
<proteinExistence type="inferred from homology"/>
<dbReference type="FunFam" id="3.40.970.10:FF:000002">
    <property type="entry name" value="Ribonuclease H"/>
    <property type="match status" value="1"/>
</dbReference>
<dbReference type="Proteomes" id="UP000593929">
    <property type="component" value="Chromosome"/>
</dbReference>
<keyword evidence="8" id="KW-0540">Nuclease</keyword>
<dbReference type="CDD" id="cd09278">
    <property type="entry name" value="RNase_HI_prokaryote_like"/>
    <property type="match status" value="1"/>
</dbReference>